<dbReference type="Gene3D" id="2.40.50.140">
    <property type="entry name" value="Nucleic acid-binding proteins"/>
    <property type="match status" value="1"/>
</dbReference>
<dbReference type="CDD" id="cd02440">
    <property type="entry name" value="AdoMet_MTases"/>
    <property type="match status" value="1"/>
</dbReference>
<organism evidence="9 10">
    <name type="scientific">Calditerricola satsumensis</name>
    <dbReference type="NCBI Taxonomy" id="373054"/>
    <lineage>
        <taxon>Bacteria</taxon>
        <taxon>Bacillati</taxon>
        <taxon>Bacillota</taxon>
        <taxon>Bacilli</taxon>
        <taxon>Bacillales</taxon>
        <taxon>Bacillaceae</taxon>
        <taxon>Calditerricola</taxon>
    </lineage>
</organism>
<gene>
    <name evidence="9" type="ORF">GCM10007043_19460</name>
</gene>
<dbReference type="InterPro" id="IPR012340">
    <property type="entry name" value="NA-bd_OB-fold"/>
</dbReference>
<dbReference type="PROSITE" id="PS01231">
    <property type="entry name" value="TRMA_2"/>
    <property type="match status" value="1"/>
</dbReference>
<comment type="similarity">
    <text evidence="6">Belongs to the class I-like SAM-binding methyltransferase superfamily. RNA M5U methyltransferase family.</text>
</comment>
<keyword evidence="3 6" id="KW-0808">Transferase</keyword>
<dbReference type="RefSeq" id="WP_229725831.1">
    <property type="nucleotide sequence ID" value="NZ_BMOF01000047.1"/>
</dbReference>
<dbReference type="Gene3D" id="3.40.50.150">
    <property type="entry name" value="Vaccinia Virus protein VP39"/>
    <property type="match status" value="1"/>
</dbReference>
<evidence type="ECO:0000256" key="6">
    <source>
        <dbReference type="PROSITE-ProRule" id="PRU01024"/>
    </source>
</evidence>
<reference evidence="9" key="2">
    <citation type="submission" date="2020-09" db="EMBL/GenBank/DDBJ databases">
        <authorList>
            <person name="Sun Q."/>
            <person name="Ohkuma M."/>
        </authorList>
    </citation>
    <scope>NUCLEOTIDE SEQUENCE</scope>
    <source>
        <strain evidence="9">JCM 14719</strain>
    </source>
</reference>
<evidence type="ECO:0000259" key="8">
    <source>
        <dbReference type="PROSITE" id="PS50926"/>
    </source>
</evidence>
<evidence type="ECO:0000313" key="9">
    <source>
        <dbReference type="EMBL" id="GGK05513.1"/>
    </source>
</evidence>
<feature type="binding site" evidence="6">
    <location>
        <position position="318"/>
    </location>
    <ligand>
        <name>S-adenosyl-L-methionine</name>
        <dbReference type="ChEBI" id="CHEBI:59789"/>
    </ligand>
</feature>
<name>A0A8J3FDS2_9BACI</name>
<dbReference type="EMBL" id="BMOF01000047">
    <property type="protein sequence ID" value="GGK05513.1"/>
    <property type="molecule type" value="Genomic_DNA"/>
</dbReference>
<dbReference type="SUPFAM" id="SSF53335">
    <property type="entry name" value="S-adenosyl-L-methionine-dependent methyltransferases"/>
    <property type="match status" value="1"/>
</dbReference>
<dbReference type="PROSITE" id="PS51687">
    <property type="entry name" value="SAM_MT_RNA_M5U"/>
    <property type="match status" value="1"/>
</dbReference>
<feature type="binding site" evidence="6">
    <location>
        <position position="339"/>
    </location>
    <ligand>
        <name>S-adenosyl-L-methionine</name>
        <dbReference type="ChEBI" id="CHEBI:59789"/>
    </ligand>
</feature>
<evidence type="ECO:0000256" key="3">
    <source>
        <dbReference type="ARBA" id="ARBA00022679"/>
    </source>
</evidence>
<dbReference type="GO" id="GO:0070041">
    <property type="term" value="F:rRNA (uridine-C5-)-methyltransferase activity"/>
    <property type="evidence" value="ECO:0007669"/>
    <property type="project" value="TreeGrafter"/>
</dbReference>
<dbReference type="Proteomes" id="UP000637720">
    <property type="component" value="Unassembled WGS sequence"/>
</dbReference>
<reference evidence="9" key="1">
    <citation type="journal article" date="2014" name="Int. J. Syst. Evol. Microbiol.">
        <title>Complete genome sequence of Corynebacterium casei LMG S-19264T (=DSM 44701T), isolated from a smear-ripened cheese.</title>
        <authorList>
            <consortium name="US DOE Joint Genome Institute (JGI-PGF)"/>
            <person name="Walter F."/>
            <person name="Albersmeier A."/>
            <person name="Kalinowski J."/>
            <person name="Ruckert C."/>
        </authorList>
    </citation>
    <scope>NUCLEOTIDE SEQUENCE</scope>
    <source>
        <strain evidence="9">JCM 14719</strain>
    </source>
</reference>
<keyword evidence="10" id="KW-1185">Reference proteome</keyword>
<dbReference type="InterPro" id="IPR029063">
    <property type="entry name" value="SAM-dependent_MTases_sf"/>
</dbReference>
<evidence type="ECO:0000256" key="2">
    <source>
        <dbReference type="ARBA" id="ARBA00022603"/>
    </source>
</evidence>
<sequence length="460" mass="49777">MKPSSPPVEPGDLVELDITGIAHDGAGVGRYEGFTLFVSGALPEERVRARVVEVAKTFGRAEVAKVLAPSSLRAAPPCPVAGACGGCTLQHVAYEGQLALKRRIVADAFARIARLPDVPVRPVLGMDDPWRYRNKVQVPVGEEDGRLVAGFFAKGTHAVVDLNGCLLQPGPMEAAVRAVKEAAAELGIPPYDHVRHEGVLRHVVVRVGFRTGEVMVILVVTTPAVPHLDELVAAVRARVPGVRSIVLNVNRAKSSVVLGDQTRLLWGREVIHDELGGLRFAISPRSFYQVNPPQTELLYEQVRRYAALTGTETVVDAYCGVGTIALVLARHAKEVYGVEVVPEAVRDARRNAALNGIANARFEVGRAEDVLPRWRAEGLRPDVVVVDPPRKGCARPLLDTLVRLKPARVVYVSCNPATLARDCRILADGGFRVVEVQPVDLFPHTAHVECVALLENENVL</sequence>
<feature type="domain" description="TRAM" evidence="8">
    <location>
        <begin position="7"/>
        <end position="65"/>
    </location>
</feature>
<protein>
    <submittedName>
        <fullName evidence="9">23S rRNA (Uracil-5-)-methyltransferase RumA</fullName>
    </submittedName>
</protein>
<evidence type="ECO:0000256" key="7">
    <source>
        <dbReference type="PROSITE-ProRule" id="PRU10015"/>
    </source>
</evidence>
<evidence type="ECO:0000313" key="10">
    <source>
        <dbReference type="Proteomes" id="UP000637720"/>
    </source>
</evidence>
<keyword evidence="1" id="KW-0004">4Fe-4S</keyword>
<feature type="binding site" evidence="6">
    <location>
        <position position="387"/>
    </location>
    <ligand>
        <name>S-adenosyl-L-methionine</name>
        <dbReference type="ChEBI" id="CHEBI:59789"/>
    </ligand>
</feature>
<keyword evidence="5" id="KW-0411">Iron-sulfur</keyword>
<dbReference type="SUPFAM" id="SSF50249">
    <property type="entry name" value="Nucleic acid-binding proteins"/>
    <property type="match status" value="1"/>
</dbReference>
<dbReference type="Pfam" id="PF01938">
    <property type="entry name" value="TRAM"/>
    <property type="match status" value="1"/>
</dbReference>
<dbReference type="PANTHER" id="PTHR11061:SF30">
    <property type="entry name" value="TRNA (URACIL(54)-C(5))-METHYLTRANSFERASE"/>
    <property type="match status" value="1"/>
</dbReference>
<keyword evidence="2 6" id="KW-0489">Methyltransferase</keyword>
<dbReference type="AlphaFoldDB" id="A0A8J3FDS2"/>
<dbReference type="FunFam" id="2.40.50.140:FF:000097">
    <property type="entry name" value="23S rRNA (uracil(1939)-C(5))-methyltransferase RlmD"/>
    <property type="match status" value="1"/>
</dbReference>
<dbReference type="FunFam" id="2.40.50.1070:FF:000003">
    <property type="entry name" value="23S rRNA (Uracil-5-)-methyltransferase RumA"/>
    <property type="match status" value="1"/>
</dbReference>
<proteinExistence type="inferred from homology"/>
<dbReference type="GO" id="GO:0051539">
    <property type="term" value="F:4 iron, 4 sulfur cluster binding"/>
    <property type="evidence" value="ECO:0007669"/>
    <property type="project" value="UniProtKB-KW"/>
</dbReference>
<feature type="binding site" evidence="6">
    <location>
        <position position="289"/>
    </location>
    <ligand>
        <name>S-adenosyl-L-methionine</name>
        <dbReference type="ChEBI" id="CHEBI:59789"/>
    </ligand>
</feature>
<dbReference type="InterPro" id="IPR030391">
    <property type="entry name" value="MeTrfase_TrmA_CS"/>
</dbReference>
<dbReference type="InterPro" id="IPR030390">
    <property type="entry name" value="MeTrfase_TrmA_AS"/>
</dbReference>
<dbReference type="GO" id="GO:0070475">
    <property type="term" value="P:rRNA base methylation"/>
    <property type="evidence" value="ECO:0007669"/>
    <property type="project" value="TreeGrafter"/>
</dbReference>
<dbReference type="Gene3D" id="2.40.50.1070">
    <property type="match status" value="1"/>
</dbReference>
<dbReference type="NCBIfam" id="TIGR00479">
    <property type="entry name" value="rumA"/>
    <property type="match status" value="1"/>
</dbReference>
<comment type="caution">
    <text evidence="9">The sequence shown here is derived from an EMBL/GenBank/DDBJ whole genome shotgun (WGS) entry which is preliminary data.</text>
</comment>
<dbReference type="PANTHER" id="PTHR11061">
    <property type="entry name" value="RNA M5U METHYLTRANSFERASE"/>
    <property type="match status" value="1"/>
</dbReference>
<dbReference type="PROSITE" id="PS01230">
    <property type="entry name" value="TRMA_1"/>
    <property type="match status" value="1"/>
</dbReference>
<accession>A0A8J3FDS2</accession>
<dbReference type="FunFam" id="3.40.50.150:FF:000009">
    <property type="entry name" value="23S rRNA (Uracil(1939)-C(5))-methyltransferase RlmD"/>
    <property type="match status" value="1"/>
</dbReference>
<feature type="active site" evidence="7">
    <location>
        <position position="414"/>
    </location>
</feature>
<keyword evidence="1" id="KW-0479">Metal-binding</keyword>
<feature type="active site" description="Nucleophile" evidence="6">
    <location>
        <position position="414"/>
    </location>
</feature>
<dbReference type="InterPro" id="IPR010280">
    <property type="entry name" value="U5_MeTrfase_fam"/>
</dbReference>
<dbReference type="Pfam" id="PF05958">
    <property type="entry name" value="tRNA_U5-meth_tr"/>
    <property type="match status" value="1"/>
</dbReference>
<keyword evidence="4 6" id="KW-0949">S-adenosyl-L-methionine</keyword>
<dbReference type="PROSITE" id="PS50926">
    <property type="entry name" value="TRAM"/>
    <property type="match status" value="1"/>
</dbReference>
<keyword evidence="1" id="KW-0408">Iron</keyword>
<evidence type="ECO:0000256" key="1">
    <source>
        <dbReference type="ARBA" id="ARBA00022485"/>
    </source>
</evidence>
<dbReference type="InterPro" id="IPR002792">
    <property type="entry name" value="TRAM_dom"/>
</dbReference>
<evidence type="ECO:0000256" key="4">
    <source>
        <dbReference type="ARBA" id="ARBA00022691"/>
    </source>
</evidence>
<evidence type="ECO:0000256" key="5">
    <source>
        <dbReference type="ARBA" id="ARBA00023014"/>
    </source>
</evidence>